<dbReference type="PANTHER" id="PTHR30349:SF64">
    <property type="entry name" value="PROPHAGE INTEGRASE INTD-RELATED"/>
    <property type="match status" value="1"/>
</dbReference>
<proteinExistence type="predicted"/>
<dbReference type="InterPro" id="IPR002104">
    <property type="entry name" value="Integrase_catalytic"/>
</dbReference>
<gene>
    <name evidence="5" type="ORF">C7435_2563</name>
</gene>
<dbReference type="Proteomes" id="UP000273675">
    <property type="component" value="Unassembled WGS sequence"/>
</dbReference>
<sequence length="348" mass="38790">MPLKLYKRPSGLYHIRGTFKGIRVDQSAGTRSRDIAEDERLAIESRISKESIHGRAAVVGFGEAAIDYMEETGQRRFLAPLITYFKDTPIAKIGREDIERAARQLYPKVAPATRRRQAITPARAVISHARGTRPQPRPKEVTRTRWLTVEEADALILHAGRLAPLLTFFLNTGVRTSQALAVDWSDVDLDACRAWVGPAKMDTHGHWAHFGRRTRAALAALPHREGAVFLTPKGKPYRLPKGESGGNPIKRGFNQAKAKAGMGDDVTPHILRHTWATWAYAVNPDPYRIGEHGGWATGEMPRRYVKLAPPGYGRKVIEAGWELFGLEQPENESPQYLPSSSQTSRNVP</sequence>
<dbReference type="Gene3D" id="1.10.443.10">
    <property type="entry name" value="Intergrase catalytic core"/>
    <property type="match status" value="1"/>
</dbReference>
<name>A0A495D4I3_9PROT</name>
<dbReference type="Pfam" id="PF00589">
    <property type="entry name" value="Phage_integrase"/>
    <property type="match status" value="1"/>
</dbReference>
<dbReference type="InterPro" id="IPR013762">
    <property type="entry name" value="Integrase-like_cat_sf"/>
</dbReference>
<keyword evidence="2" id="KW-0233">DNA recombination</keyword>
<evidence type="ECO:0000259" key="4">
    <source>
        <dbReference type="PROSITE" id="PS51898"/>
    </source>
</evidence>
<feature type="compositionally biased region" description="Polar residues" evidence="3">
    <location>
        <begin position="331"/>
        <end position="348"/>
    </location>
</feature>
<feature type="region of interest" description="Disordered" evidence="3">
    <location>
        <begin position="329"/>
        <end position="348"/>
    </location>
</feature>
<feature type="domain" description="Tyr recombinase" evidence="4">
    <location>
        <begin position="142"/>
        <end position="318"/>
    </location>
</feature>
<protein>
    <submittedName>
        <fullName evidence="5">Phage integrase family protein</fullName>
    </submittedName>
</protein>
<dbReference type="GO" id="GO:0006310">
    <property type="term" value="P:DNA recombination"/>
    <property type="evidence" value="ECO:0007669"/>
    <property type="project" value="UniProtKB-KW"/>
</dbReference>
<dbReference type="PROSITE" id="PS51898">
    <property type="entry name" value="TYR_RECOMBINASE"/>
    <property type="match status" value="1"/>
</dbReference>
<dbReference type="RefSeq" id="WP_121211979.1">
    <property type="nucleotide sequence ID" value="NZ_RBIM01000006.1"/>
</dbReference>
<evidence type="ECO:0000313" key="6">
    <source>
        <dbReference type="Proteomes" id="UP000273675"/>
    </source>
</evidence>
<dbReference type="AlphaFoldDB" id="A0A495D4I3"/>
<reference evidence="5 6" key="1">
    <citation type="submission" date="2018-10" db="EMBL/GenBank/DDBJ databases">
        <title>Genomic Encyclopedia of Type Strains, Phase IV (KMG-IV): sequencing the most valuable type-strain genomes for metagenomic binning, comparative biology and taxonomic classification.</title>
        <authorList>
            <person name="Goeker M."/>
        </authorList>
    </citation>
    <scope>NUCLEOTIDE SEQUENCE [LARGE SCALE GENOMIC DNA]</scope>
    <source>
        <strain evidence="5 6">DSM 4734</strain>
    </source>
</reference>
<comment type="caution">
    <text evidence="5">The sequence shown here is derived from an EMBL/GenBank/DDBJ whole genome shotgun (WGS) entry which is preliminary data.</text>
</comment>
<dbReference type="InterPro" id="IPR050090">
    <property type="entry name" value="Tyrosine_recombinase_XerCD"/>
</dbReference>
<dbReference type="GO" id="GO:0003677">
    <property type="term" value="F:DNA binding"/>
    <property type="evidence" value="ECO:0007669"/>
    <property type="project" value="InterPro"/>
</dbReference>
<dbReference type="SUPFAM" id="SSF56349">
    <property type="entry name" value="DNA breaking-rejoining enzymes"/>
    <property type="match status" value="1"/>
</dbReference>
<evidence type="ECO:0000256" key="3">
    <source>
        <dbReference type="SAM" id="MobiDB-lite"/>
    </source>
</evidence>
<dbReference type="OrthoDB" id="9808346at2"/>
<keyword evidence="1" id="KW-0229">DNA integration</keyword>
<dbReference type="InterPro" id="IPR011010">
    <property type="entry name" value="DNA_brk_join_enz"/>
</dbReference>
<accession>A0A495D4I3</accession>
<dbReference type="EMBL" id="RBIM01000006">
    <property type="protein sequence ID" value="RKQ95461.1"/>
    <property type="molecule type" value="Genomic_DNA"/>
</dbReference>
<evidence type="ECO:0000256" key="1">
    <source>
        <dbReference type="ARBA" id="ARBA00022908"/>
    </source>
</evidence>
<dbReference type="GO" id="GO:0015074">
    <property type="term" value="P:DNA integration"/>
    <property type="evidence" value="ECO:0007669"/>
    <property type="project" value="UniProtKB-KW"/>
</dbReference>
<evidence type="ECO:0000256" key="2">
    <source>
        <dbReference type="ARBA" id="ARBA00023172"/>
    </source>
</evidence>
<dbReference type="PANTHER" id="PTHR30349">
    <property type="entry name" value="PHAGE INTEGRASE-RELATED"/>
    <property type="match status" value="1"/>
</dbReference>
<organism evidence="5 6">
    <name type="scientific">Maricaulis maris</name>
    <dbReference type="NCBI Taxonomy" id="74318"/>
    <lineage>
        <taxon>Bacteria</taxon>
        <taxon>Pseudomonadati</taxon>
        <taxon>Pseudomonadota</taxon>
        <taxon>Alphaproteobacteria</taxon>
        <taxon>Maricaulales</taxon>
        <taxon>Maricaulaceae</taxon>
        <taxon>Maricaulis</taxon>
    </lineage>
</organism>
<evidence type="ECO:0000313" key="5">
    <source>
        <dbReference type="EMBL" id="RKQ95461.1"/>
    </source>
</evidence>